<dbReference type="InterPro" id="IPR050211">
    <property type="entry name" value="FOX_domain-containing"/>
</dbReference>
<feature type="domain" description="Fork-head" evidence="5">
    <location>
        <begin position="435"/>
        <end position="528"/>
    </location>
</feature>
<sequence>MATKVKTVLPSFSIFRKRKQETTSCERKSTDSDNRWDQYPLNSESPFVMKGHQPNFENTHNISSVDVASCRPEDSPVINLQDISYGNSINGESAQCQTSSEMFLGFDGHSLDKNSKCTVPQSSQGSDMETRMTQQAVWAPKSKDAYGETRLEHNSQFASHNVDSLSHDPFIYLQTPDTISEDSLWQDIQVLSPQVPPISPEPRMQGFFGASQLEVNLYHSGDGAIITKPVQPHGSSPTLPYQQLLVNEASDEYNSSMYTEEGNYDSNGFIMTQIHHQINSSEIEYNTTESPSNPLEYVYTMVGQPLSTNIFQGQEHFMERYDLAHSQPENCADSRGQLDKDGCPSYISSQNSQCLGFTTSHSSPEAVPIVAERDILTKEPPSNDNTRIDDSSGRQREGDENEADDEPDEDDCEDDNGDECASDDGSERKRRRGKNKILSYIALISKAILDSPEKRLLISDIYTHIRKHNAGISTSQKSWQNSVRHNLSLNECFIKQVRQGKGRGHYWMIHPACVQDFLKGNFRRRQARRTAKNCTLTTKETNSVCGKAEEDCGGSSLPLKTAPGPSSLNLSTGLWETGSALAPNNGGIYTEMNQVDMTHGIQGDQGYPMFSQLDGTSEVLYGTNMTFGSEFLNRDADPDFAALSFPLTDDNNLEPQLITSIPLHPELASADN</sequence>
<evidence type="ECO:0000313" key="6">
    <source>
        <dbReference type="EMBL" id="GFO27075.1"/>
    </source>
</evidence>
<accession>A0AAV4C6K9</accession>
<dbReference type="AlphaFoldDB" id="A0AAV4C6K9"/>
<dbReference type="InterPro" id="IPR047519">
    <property type="entry name" value="FH_FOXQ2-like"/>
</dbReference>
<evidence type="ECO:0000259" key="5">
    <source>
        <dbReference type="PROSITE" id="PS50039"/>
    </source>
</evidence>
<dbReference type="GO" id="GO:0005634">
    <property type="term" value="C:nucleus"/>
    <property type="evidence" value="ECO:0007669"/>
    <property type="project" value="UniProtKB-SubCell"/>
</dbReference>
<organism evidence="6 7">
    <name type="scientific">Plakobranchus ocellatus</name>
    <dbReference type="NCBI Taxonomy" id="259542"/>
    <lineage>
        <taxon>Eukaryota</taxon>
        <taxon>Metazoa</taxon>
        <taxon>Spiralia</taxon>
        <taxon>Lophotrochozoa</taxon>
        <taxon>Mollusca</taxon>
        <taxon>Gastropoda</taxon>
        <taxon>Heterobranchia</taxon>
        <taxon>Euthyneura</taxon>
        <taxon>Panpulmonata</taxon>
        <taxon>Sacoglossa</taxon>
        <taxon>Placobranchoidea</taxon>
        <taxon>Plakobranchidae</taxon>
        <taxon>Plakobranchus</taxon>
    </lineage>
</organism>
<feature type="compositionally biased region" description="Basic and acidic residues" evidence="4">
    <location>
        <begin position="20"/>
        <end position="36"/>
    </location>
</feature>
<dbReference type="InterPro" id="IPR030456">
    <property type="entry name" value="TF_fork_head_CS_2"/>
</dbReference>
<dbReference type="InterPro" id="IPR036390">
    <property type="entry name" value="WH_DNA-bd_sf"/>
</dbReference>
<dbReference type="PANTHER" id="PTHR11829">
    <property type="entry name" value="FORKHEAD BOX PROTEIN"/>
    <property type="match status" value="1"/>
</dbReference>
<evidence type="ECO:0000313" key="7">
    <source>
        <dbReference type="Proteomes" id="UP000735302"/>
    </source>
</evidence>
<feature type="DNA-binding region" description="Fork-head" evidence="3">
    <location>
        <begin position="435"/>
        <end position="528"/>
    </location>
</feature>
<dbReference type="PRINTS" id="PR00053">
    <property type="entry name" value="FORKHEAD"/>
</dbReference>
<comment type="subcellular location">
    <subcellularLocation>
        <location evidence="3">Nucleus</location>
    </subcellularLocation>
</comment>
<keyword evidence="1 3" id="KW-0238">DNA-binding</keyword>
<feature type="compositionally biased region" description="Acidic residues" evidence="4">
    <location>
        <begin position="399"/>
        <end position="424"/>
    </location>
</feature>
<dbReference type="SMART" id="SM00339">
    <property type="entry name" value="FH"/>
    <property type="match status" value="1"/>
</dbReference>
<evidence type="ECO:0000256" key="2">
    <source>
        <dbReference type="ARBA" id="ARBA00023242"/>
    </source>
</evidence>
<evidence type="ECO:0000256" key="4">
    <source>
        <dbReference type="SAM" id="MobiDB-lite"/>
    </source>
</evidence>
<dbReference type="Gene3D" id="1.10.10.10">
    <property type="entry name" value="Winged helix-like DNA-binding domain superfamily/Winged helix DNA-binding domain"/>
    <property type="match status" value="1"/>
</dbReference>
<dbReference type="PROSITE" id="PS00658">
    <property type="entry name" value="FORK_HEAD_2"/>
    <property type="match status" value="1"/>
</dbReference>
<comment type="caution">
    <text evidence="6">The sequence shown here is derived from an EMBL/GenBank/DDBJ whole genome shotgun (WGS) entry which is preliminary data.</text>
</comment>
<keyword evidence="7" id="KW-1185">Reference proteome</keyword>
<reference evidence="6 7" key="1">
    <citation type="journal article" date="2021" name="Elife">
        <title>Chloroplast acquisition without the gene transfer in kleptoplastic sea slugs, Plakobranchus ocellatus.</title>
        <authorList>
            <person name="Maeda T."/>
            <person name="Takahashi S."/>
            <person name="Yoshida T."/>
            <person name="Shimamura S."/>
            <person name="Takaki Y."/>
            <person name="Nagai Y."/>
            <person name="Toyoda A."/>
            <person name="Suzuki Y."/>
            <person name="Arimoto A."/>
            <person name="Ishii H."/>
            <person name="Satoh N."/>
            <person name="Nishiyama T."/>
            <person name="Hasebe M."/>
            <person name="Maruyama T."/>
            <person name="Minagawa J."/>
            <person name="Obokata J."/>
            <person name="Shigenobu S."/>
        </authorList>
    </citation>
    <scope>NUCLEOTIDE SEQUENCE [LARGE SCALE GENOMIC DNA]</scope>
</reference>
<gene>
    <name evidence="6" type="ORF">PoB_005358000</name>
</gene>
<dbReference type="Pfam" id="PF00250">
    <property type="entry name" value="Forkhead"/>
    <property type="match status" value="1"/>
</dbReference>
<dbReference type="GO" id="GO:0000978">
    <property type="term" value="F:RNA polymerase II cis-regulatory region sequence-specific DNA binding"/>
    <property type="evidence" value="ECO:0007669"/>
    <property type="project" value="TreeGrafter"/>
</dbReference>
<dbReference type="GO" id="GO:0000981">
    <property type="term" value="F:DNA-binding transcription factor activity, RNA polymerase II-specific"/>
    <property type="evidence" value="ECO:0007669"/>
    <property type="project" value="TreeGrafter"/>
</dbReference>
<feature type="compositionally biased region" description="Basic and acidic residues" evidence="4">
    <location>
        <begin position="386"/>
        <end position="398"/>
    </location>
</feature>
<dbReference type="Proteomes" id="UP000735302">
    <property type="component" value="Unassembled WGS sequence"/>
</dbReference>
<dbReference type="EMBL" id="BLXT01005881">
    <property type="protein sequence ID" value="GFO27075.1"/>
    <property type="molecule type" value="Genomic_DNA"/>
</dbReference>
<evidence type="ECO:0000256" key="3">
    <source>
        <dbReference type="PROSITE-ProRule" id="PRU00089"/>
    </source>
</evidence>
<evidence type="ECO:0000256" key="1">
    <source>
        <dbReference type="ARBA" id="ARBA00023125"/>
    </source>
</evidence>
<feature type="region of interest" description="Disordered" evidence="4">
    <location>
        <begin position="20"/>
        <end position="41"/>
    </location>
</feature>
<dbReference type="PROSITE" id="PS50039">
    <property type="entry name" value="FORK_HEAD_3"/>
    <property type="match status" value="1"/>
</dbReference>
<keyword evidence="2 3" id="KW-0539">Nucleus</keyword>
<dbReference type="SUPFAM" id="SSF46785">
    <property type="entry name" value="Winged helix' DNA-binding domain"/>
    <property type="match status" value="1"/>
</dbReference>
<dbReference type="InterPro" id="IPR036388">
    <property type="entry name" value="WH-like_DNA-bd_sf"/>
</dbReference>
<protein>
    <submittedName>
        <fullName evidence="6">Forkhead box protein d2-like</fullName>
    </submittedName>
</protein>
<dbReference type="CDD" id="cd20035">
    <property type="entry name" value="FH_FOXQ2-like"/>
    <property type="match status" value="1"/>
</dbReference>
<proteinExistence type="predicted"/>
<dbReference type="GO" id="GO:0030154">
    <property type="term" value="P:cell differentiation"/>
    <property type="evidence" value="ECO:0007669"/>
    <property type="project" value="TreeGrafter"/>
</dbReference>
<dbReference type="PANTHER" id="PTHR11829:SF142">
    <property type="entry name" value="FORK-HEAD DOMAIN-CONTAINING PROTEIN"/>
    <property type="match status" value="1"/>
</dbReference>
<dbReference type="InterPro" id="IPR001766">
    <property type="entry name" value="Fork_head_dom"/>
</dbReference>
<name>A0AAV4C6K9_9GAST</name>
<dbReference type="GO" id="GO:0009653">
    <property type="term" value="P:anatomical structure morphogenesis"/>
    <property type="evidence" value="ECO:0007669"/>
    <property type="project" value="TreeGrafter"/>
</dbReference>
<feature type="region of interest" description="Disordered" evidence="4">
    <location>
        <begin position="373"/>
        <end position="431"/>
    </location>
</feature>